<evidence type="ECO:0000313" key="2">
    <source>
        <dbReference type="Proteomes" id="UP000321513"/>
    </source>
</evidence>
<gene>
    <name evidence="1" type="ORF">SAE01_21460</name>
</gene>
<evidence type="ECO:0008006" key="3">
    <source>
        <dbReference type="Google" id="ProtNLM"/>
    </source>
</evidence>
<dbReference type="AlphaFoldDB" id="A0A512BCG9"/>
<reference evidence="1 2" key="1">
    <citation type="submission" date="2019-07" db="EMBL/GenBank/DDBJ databases">
        <title>Whole genome shotgun sequence of Segetibacter aerophilus NBRC 106135.</title>
        <authorList>
            <person name="Hosoyama A."/>
            <person name="Uohara A."/>
            <person name="Ohji S."/>
            <person name="Ichikawa N."/>
        </authorList>
    </citation>
    <scope>NUCLEOTIDE SEQUENCE [LARGE SCALE GENOMIC DNA]</scope>
    <source>
        <strain evidence="1 2">NBRC 106135</strain>
    </source>
</reference>
<organism evidence="1 2">
    <name type="scientific">Segetibacter aerophilus</name>
    <dbReference type="NCBI Taxonomy" id="670293"/>
    <lineage>
        <taxon>Bacteria</taxon>
        <taxon>Pseudomonadati</taxon>
        <taxon>Bacteroidota</taxon>
        <taxon>Chitinophagia</taxon>
        <taxon>Chitinophagales</taxon>
        <taxon>Chitinophagaceae</taxon>
        <taxon>Segetibacter</taxon>
    </lineage>
</organism>
<accession>A0A512BCG9</accession>
<keyword evidence="2" id="KW-1185">Reference proteome</keyword>
<dbReference type="InterPro" id="IPR007358">
    <property type="entry name" value="Nucleoid_associated_NdpA"/>
</dbReference>
<evidence type="ECO:0000313" key="1">
    <source>
        <dbReference type="EMBL" id="GEO09650.1"/>
    </source>
</evidence>
<dbReference type="EMBL" id="BJYT01000007">
    <property type="protein sequence ID" value="GEO09650.1"/>
    <property type="molecule type" value="Genomic_DNA"/>
</dbReference>
<dbReference type="OrthoDB" id="9153118at2"/>
<comment type="caution">
    <text evidence="1">The sequence shown here is derived from an EMBL/GenBank/DDBJ whole genome shotgun (WGS) entry which is preliminary data.</text>
</comment>
<dbReference type="GO" id="GO:0009295">
    <property type="term" value="C:nucleoid"/>
    <property type="evidence" value="ECO:0007669"/>
    <property type="project" value="InterPro"/>
</dbReference>
<sequence>MTGIDSVQLRDVIVHKVGNPTRSENLVLSENALTLNDELVKRMLTKYFLSSFNENEHYHFTHLSDLNLNEVFTYVTKIFEDPSAFVATSALLANFLHSKSTHARVKEGELYIALFDQVPLGTEYKQAIGIFKSENKENFLKVFTHGRSLEVISEEGININKLDKGCLVFRNNKEEGYTVCVVDSTNKKNEAQYWVSDFLQVEPYADSYHNTDKYLGLCKQFITNEYAEKFEISKSDQIDLLNRSMDYFKTKDQFSLDEFAEEVIHHADVVDTFKEYKKTYESVKNFEIEDEFDINLSAVKKQAKIFKAVLKLDRNFHIYIHGRKDLIEKGYDELTGKHFYKLFYDEES</sequence>
<dbReference type="Proteomes" id="UP000321513">
    <property type="component" value="Unassembled WGS sequence"/>
</dbReference>
<proteinExistence type="predicted"/>
<name>A0A512BCG9_9BACT</name>
<dbReference type="Pfam" id="PF04245">
    <property type="entry name" value="NA37"/>
    <property type="match status" value="1"/>
</dbReference>
<protein>
    <recommendedName>
        <fullName evidence="3">Nucleoid-associated protein</fullName>
    </recommendedName>
</protein>
<dbReference type="RefSeq" id="WP_147203769.1">
    <property type="nucleotide sequence ID" value="NZ_BJYT01000007.1"/>
</dbReference>